<name>A0A1Y1UQS3_9FUNG</name>
<dbReference type="Proteomes" id="UP000193719">
    <property type="component" value="Unassembled WGS sequence"/>
</dbReference>
<keyword evidence="3" id="KW-1185">Reference proteome</keyword>
<keyword evidence="1" id="KW-0812">Transmembrane</keyword>
<proteinExistence type="predicted"/>
<dbReference type="EMBL" id="MCFH01000093">
    <property type="protein sequence ID" value="ORX40438.1"/>
    <property type="molecule type" value="Genomic_DNA"/>
</dbReference>
<evidence type="ECO:0000313" key="3">
    <source>
        <dbReference type="Proteomes" id="UP000193719"/>
    </source>
</evidence>
<dbReference type="OrthoDB" id="2175523at2759"/>
<reference evidence="2 3" key="1">
    <citation type="submission" date="2016-08" db="EMBL/GenBank/DDBJ databases">
        <title>Genomes of anaerobic fungi encode conserved fungal cellulosomes for biomass hydrolysis.</title>
        <authorList>
            <consortium name="DOE Joint Genome Institute"/>
            <person name="Haitjema C.H."/>
            <person name="Gilmore S.P."/>
            <person name="Henske J.K."/>
            <person name="Solomon K.V."/>
            <person name="De Groot R."/>
            <person name="Kuo A."/>
            <person name="Mondo S.J."/>
            <person name="Salamov A.A."/>
            <person name="Labutti K."/>
            <person name="Zhao Z."/>
            <person name="Chiniquy J."/>
            <person name="Barry K."/>
            <person name="Brewer H.M."/>
            <person name="Purvine S.O."/>
            <person name="Wright A.T."/>
            <person name="Boxma B."/>
            <person name="Van Alen T."/>
            <person name="Hackstein J.H."/>
            <person name="Baker S.E."/>
            <person name="Grigoriev I.V."/>
            <person name="O'Malley M.A."/>
        </authorList>
    </citation>
    <scope>NUCLEOTIDE SEQUENCE [LARGE SCALE GENOMIC DNA]</scope>
    <source>
        <strain evidence="3">finn</strain>
    </source>
</reference>
<accession>A0A1Y1UQS3</accession>
<keyword evidence="1" id="KW-1133">Transmembrane helix</keyword>
<organism evidence="2 3">
    <name type="scientific">Piromyces finnis</name>
    <dbReference type="NCBI Taxonomy" id="1754191"/>
    <lineage>
        <taxon>Eukaryota</taxon>
        <taxon>Fungi</taxon>
        <taxon>Fungi incertae sedis</taxon>
        <taxon>Chytridiomycota</taxon>
        <taxon>Chytridiomycota incertae sedis</taxon>
        <taxon>Neocallimastigomycetes</taxon>
        <taxon>Neocallimastigales</taxon>
        <taxon>Neocallimastigaceae</taxon>
        <taxon>Piromyces</taxon>
    </lineage>
</organism>
<dbReference type="STRING" id="1754191.A0A1Y1UQS3"/>
<protein>
    <submittedName>
        <fullName evidence="2">Uncharacterized protein</fullName>
    </submittedName>
</protein>
<keyword evidence="1" id="KW-0472">Membrane</keyword>
<evidence type="ECO:0000313" key="2">
    <source>
        <dbReference type="EMBL" id="ORX40438.1"/>
    </source>
</evidence>
<comment type="caution">
    <text evidence="2">The sequence shown here is derived from an EMBL/GenBank/DDBJ whole genome shotgun (WGS) entry which is preliminary data.</text>
</comment>
<reference evidence="2 3" key="2">
    <citation type="submission" date="2016-08" db="EMBL/GenBank/DDBJ databases">
        <title>Pervasive Adenine N6-methylation of Active Genes in Fungi.</title>
        <authorList>
            <consortium name="DOE Joint Genome Institute"/>
            <person name="Mondo S.J."/>
            <person name="Dannebaum R.O."/>
            <person name="Kuo R.C."/>
            <person name="Labutti K."/>
            <person name="Haridas S."/>
            <person name="Kuo A."/>
            <person name="Salamov A."/>
            <person name="Ahrendt S.R."/>
            <person name="Lipzen A."/>
            <person name="Sullivan W."/>
            <person name="Andreopoulos W.B."/>
            <person name="Clum A."/>
            <person name="Lindquist E."/>
            <person name="Daum C."/>
            <person name="Ramamoorthy G.K."/>
            <person name="Gryganskyi A."/>
            <person name="Culley D."/>
            <person name="Magnuson J.K."/>
            <person name="James T.Y."/>
            <person name="O'Malley M.A."/>
            <person name="Stajich J.E."/>
            <person name="Spatafora J.W."/>
            <person name="Visel A."/>
            <person name="Grigoriev I.V."/>
        </authorList>
    </citation>
    <scope>NUCLEOTIDE SEQUENCE [LARGE SCALE GENOMIC DNA]</scope>
    <source>
        <strain evidence="3">finn</strain>
    </source>
</reference>
<sequence length="122" mass="14694">MNNNNSIKTTSKIKYNGFERRVSPFFNSLPHDVPVDWLIPFLMVFEDLQYLQYIINNKSFPNIRKWVLNIYALFNPDITNNVFYDLFNIFLGLALFYLFFILCFYIQSNGRLYFKLYIDISN</sequence>
<feature type="transmembrane region" description="Helical" evidence="1">
    <location>
        <begin position="86"/>
        <end position="106"/>
    </location>
</feature>
<evidence type="ECO:0000256" key="1">
    <source>
        <dbReference type="SAM" id="Phobius"/>
    </source>
</evidence>
<gene>
    <name evidence="2" type="ORF">BCR36DRAFT_375435</name>
</gene>
<dbReference type="AlphaFoldDB" id="A0A1Y1UQS3"/>